<evidence type="ECO:0000256" key="1">
    <source>
        <dbReference type="SAM" id="Phobius"/>
    </source>
</evidence>
<feature type="transmembrane region" description="Helical" evidence="1">
    <location>
        <begin position="87"/>
        <end position="106"/>
    </location>
</feature>
<dbReference type="EMBL" id="CAJVPK010000035">
    <property type="protein sequence ID" value="CAG8436087.1"/>
    <property type="molecule type" value="Genomic_DNA"/>
</dbReference>
<keyword evidence="1" id="KW-1133">Transmembrane helix</keyword>
<dbReference type="AlphaFoldDB" id="A0A9N8YJB9"/>
<organism evidence="2 3">
    <name type="scientific">Diversispora eburnea</name>
    <dbReference type="NCBI Taxonomy" id="1213867"/>
    <lineage>
        <taxon>Eukaryota</taxon>
        <taxon>Fungi</taxon>
        <taxon>Fungi incertae sedis</taxon>
        <taxon>Mucoromycota</taxon>
        <taxon>Glomeromycotina</taxon>
        <taxon>Glomeromycetes</taxon>
        <taxon>Diversisporales</taxon>
        <taxon>Diversisporaceae</taxon>
        <taxon>Diversispora</taxon>
    </lineage>
</organism>
<feature type="transmembrane region" description="Helical" evidence="1">
    <location>
        <begin position="63"/>
        <end position="81"/>
    </location>
</feature>
<reference evidence="2" key="1">
    <citation type="submission" date="2021-06" db="EMBL/GenBank/DDBJ databases">
        <authorList>
            <person name="Kallberg Y."/>
            <person name="Tangrot J."/>
            <person name="Rosling A."/>
        </authorList>
    </citation>
    <scope>NUCLEOTIDE SEQUENCE</scope>
    <source>
        <strain evidence="2">AZ414A</strain>
    </source>
</reference>
<keyword evidence="3" id="KW-1185">Reference proteome</keyword>
<feature type="transmembrane region" description="Helical" evidence="1">
    <location>
        <begin position="20"/>
        <end position="42"/>
    </location>
</feature>
<accession>A0A9N8YJB9</accession>
<dbReference type="OrthoDB" id="2396694at2759"/>
<feature type="transmembrane region" description="Helical" evidence="1">
    <location>
        <begin position="118"/>
        <end position="140"/>
    </location>
</feature>
<name>A0A9N8YJB9_9GLOM</name>
<keyword evidence="1" id="KW-0472">Membrane</keyword>
<keyword evidence="1" id="KW-0812">Transmembrane</keyword>
<dbReference type="Proteomes" id="UP000789706">
    <property type="component" value="Unassembled WGS sequence"/>
</dbReference>
<protein>
    <submittedName>
        <fullName evidence="2">9357_t:CDS:1</fullName>
    </submittedName>
</protein>
<proteinExistence type="predicted"/>
<gene>
    <name evidence="2" type="ORF">DEBURN_LOCUS961</name>
</gene>
<evidence type="ECO:0000313" key="2">
    <source>
        <dbReference type="EMBL" id="CAG8436087.1"/>
    </source>
</evidence>
<feature type="transmembrane region" description="Helical" evidence="1">
    <location>
        <begin position="152"/>
        <end position="178"/>
    </location>
</feature>
<evidence type="ECO:0000313" key="3">
    <source>
        <dbReference type="Proteomes" id="UP000789706"/>
    </source>
</evidence>
<comment type="caution">
    <text evidence="2">The sequence shown here is derived from an EMBL/GenBank/DDBJ whole genome shotgun (WGS) entry which is preliminary data.</text>
</comment>
<sequence>MNNASVEFIDNLSQTASCYGLPYGIFGIVCWVITFSGTALTYANFPLFSPWQWGKDYKPQDPLLLVIIGGMVIGPTCYTCASCRAEWELILIALGQLSPFALKIISDGFVGEKKSYRTFGMILMVPLSILGWVGTTRLYIHLMHTTKVIPWIWIIYTVAITALVVAGWPDIINCFLCWKTSAISRFSILIRLKFW</sequence>